<evidence type="ECO:0000313" key="2">
    <source>
        <dbReference type="Proteomes" id="UP000000457"/>
    </source>
</evidence>
<proteinExistence type="predicted"/>
<gene>
    <name evidence="1" type="ORF">GAP32_464</name>
</gene>
<dbReference type="KEGG" id="vg:13994212"/>
<reference evidence="1 2" key="1">
    <citation type="journal article" date="2014" name="Virology">
        <title>Supersize me: Cronobacter sakazakii phage GAP32.</title>
        <authorList>
            <person name="Abbasifar R."/>
            <person name="Griffiths M.W."/>
            <person name="Sabour P.M."/>
            <person name="Ackermann H.-W."/>
            <person name="Vandersteegen K."/>
            <person name="Lavigne R."/>
            <person name="Noben J.-P."/>
            <person name="Villa A.A."/>
            <person name="Abbasifar A."/>
            <person name="Nash J.H.E."/>
            <person name="Kropinski A.M."/>
        </authorList>
    </citation>
    <scope>NUCLEOTIDE SEQUENCE [LARGE SCALE GENOMIC DNA]</scope>
    <source>
        <strain evidence="1">GAP-32</strain>
    </source>
</reference>
<sequence length="160" mass="18190">MKVETGTVIKKGFIVEIESWENDADNYGTVITSGLTKVEADFLVTIARAFVSKNGSYKNRSASGFGNDEINTRVITFLVKTICELNEESKASVLERFSLTNYEEFDKGDWISFLNDFVTGDPVEYDWDFCRVVETITVKYLENDFVVPHIDIKEISNETI</sequence>
<dbReference type="Proteomes" id="UP000000457">
    <property type="component" value="Segment"/>
</dbReference>
<accession>K4F7T2</accession>
<dbReference type="RefSeq" id="YP_006987577.1">
    <property type="nucleotide sequence ID" value="NC_019401.1"/>
</dbReference>
<dbReference type="OrthoDB" id="15189at10239"/>
<organism evidence="1 2">
    <name type="scientific">Cronobacter phage vB_CsaM_GAP32</name>
    <dbReference type="NCBI Taxonomy" id="1141136"/>
    <lineage>
        <taxon>Viruses</taxon>
        <taxon>Duplodnaviria</taxon>
        <taxon>Heunggongvirae</taxon>
        <taxon>Uroviricota</taxon>
        <taxon>Caudoviricetes</taxon>
        <taxon>Mimasvirus</taxon>
        <taxon>Mimasvirus GAP32</taxon>
    </lineage>
</organism>
<dbReference type="EMBL" id="JN882285">
    <property type="protein sequence ID" value="AFC21922.1"/>
    <property type="molecule type" value="Genomic_DNA"/>
</dbReference>
<protein>
    <submittedName>
        <fullName evidence="1">Uncharacterized protein</fullName>
    </submittedName>
</protein>
<keyword evidence="2" id="KW-1185">Reference proteome</keyword>
<evidence type="ECO:0000313" key="1">
    <source>
        <dbReference type="EMBL" id="AFC21922.1"/>
    </source>
</evidence>
<dbReference type="GeneID" id="13994212"/>
<name>K4F7T2_9CAUD</name>